<keyword evidence="1 5" id="KW-0597">Phosphoprotein</keyword>
<dbReference type="GO" id="GO:0006355">
    <property type="term" value="P:regulation of DNA-templated transcription"/>
    <property type="evidence" value="ECO:0007669"/>
    <property type="project" value="InterPro"/>
</dbReference>
<dbReference type="CDD" id="cd17535">
    <property type="entry name" value="REC_NarL-like"/>
    <property type="match status" value="1"/>
</dbReference>
<dbReference type="SMART" id="SM00421">
    <property type="entry name" value="HTH_LUXR"/>
    <property type="match status" value="1"/>
</dbReference>
<protein>
    <submittedName>
        <fullName evidence="8">Response regulator transcription factor</fullName>
    </submittedName>
</protein>
<feature type="modified residue" description="4-aspartylphosphate" evidence="5">
    <location>
        <position position="52"/>
    </location>
</feature>
<proteinExistence type="predicted"/>
<dbReference type="InterPro" id="IPR011006">
    <property type="entry name" value="CheY-like_superfamily"/>
</dbReference>
<dbReference type="Gene3D" id="3.40.50.2300">
    <property type="match status" value="1"/>
</dbReference>
<feature type="domain" description="HTH luxR-type" evidence="6">
    <location>
        <begin position="146"/>
        <end position="211"/>
    </location>
</feature>
<keyword evidence="4" id="KW-0804">Transcription</keyword>
<dbReference type="Pfam" id="PF00072">
    <property type="entry name" value="Response_reg"/>
    <property type="match status" value="1"/>
</dbReference>
<dbReference type="InterPro" id="IPR000792">
    <property type="entry name" value="Tscrpt_reg_LuxR_C"/>
</dbReference>
<keyword evidence="9" id="KW-1185">Reference proteome</keyword>
<sequence>MRVVVIENQGFYLDLLTDALSGRGIEVVGRAANRAEALATINETAPDLAVFDIRLTDATDDEGLWVAEKVRAQYPDVALMALSAYLEPAYAERLLVMDAVPRAVGYLGKERLGDLDELVQAFHRIARGEVVIDPYIISQLMARRRTRNPLDTLTPAERRVLALVAEGYSNLGIAQRLNTKISTVEHHVSTLTDKLGLTQVGDPDRPHVNIRVLATLTYLRGNRPS</sequence>
<dbReference type="SUPFAM" id="SSF52172">
    <property type="entry name" value="CheY-like"/>
    <property type="match status" value="1"/>
</dbReference>
<dbReference type="CDD" id="cd06170">
    <property type="entry name" value="LuxR_C_like"/>
    <property type="match status" value="1"/>
</dbReference>
<dbReference type="PROSITE" id="PS50110">
    <property type="entry name" value="RESPONSE_REGULATORY"/>
    <property type="match status" value="1"/>
</dbReference>
<evidence type="ECO:0000256" key="5">
    <source>
        <dbReference type="PROSITE-ProRule" id="PRU00169"/>
    </source>
</evidence>
<dbReference type="PANTHER" id="PTHR43214:SF24">
    <property type="entry name" value="TRANSCRIPTIONAL REGULATORY PROTEIN NARL-RELATED"/>
    <property type="match status" value="1"/>
</dbReference>
<name>A0A931N3Q3_9NOCA</name>
<dbReference type="GO" id="GO:0000160">
    <property type="term" value="P:phosphorelay signal transduction system"/>
    <property type="evidence" value="ECO:0007669"/>
    <property type="project" value="InterPro"/>
</dbReference>
<dbReference type="InterPro" id="IPR001789">
    <property type="entry name" value="Sig_transdc_resp-reg_receiver"/>
</dbReference>
<dbReference type="PROSITE" id="PS50043">
    <property type="entry name" value="HTH_LUXR_2"/>
    <property type="match status" value="1"/>
</dbReference>
<evidence type="ECO:0000259" key="6">
    <source>
        <dbReference type="PROSITE" id="PS50043"/>
    </source>
</evidence>
<dbReference type="InterPro" id="IPR039420">
    <property type="entry name" value="WalR-like"/>
</dbReference>
<dbReference type="PRINTS" id="PR00038">
    <property type="entry name" value="HTHLUXR"/>
</dbReference>
<evidence type="ECO:0000259" key="7">
    <source>
        <dbReference type="PROSITE" id="PS50110"/>
    </source>
</evidence>
<feature type="domain" description="Response regulatory" evidence="7">
    <location>
        <begin position="2"/>
        <end position="124"/>
    </location>
</feature>
<evidence type="ECO:0000313" key="8">
    <source>
        <dbReference type="EMBL" id="MBH0780890.1"/>
    </source>
</evidence>
<dbReference type="AlphaFoldDB" id="A0A931N3Q3"/>
<keyword evidence="2" id="KW-0805">Transcription regulation</keyword>
<dbReference type="SMART" id="SM00448">
    <property type="entry name" value="REC"/>
    <property type="match status" value="1"/>
</dbReference>
<organism evidence="8 9">
    <name type="scientific">Nocardia bovistercoris</name>
    <dbReference type="NCBI Taxonomy" id="2785916"/>
    <lineage>
        <taxon>Bacteria</taxon>
        <taxon>Bacillati</taxon>
        <taxon>Actinomycetota</taxon>
        <taxon>Actinomycetes</taxon>
        <taxon>Mycobacteriales</taxon>
        <taxon>Nocardiaceae</taxon>
        <taxon>Nocardia</taxon>
    </lineage>
</organism>
<dbReference type="RefSeq" id="WP_196153195.1">
    <property type="nucleotide sequence ID" value="NZ_JADMLG010000018.1"/>
</dbReference>
<dbReference type="InterPro" id="IPR016032">
    <property type="entry name" value="Sig_transdc_resp-reg_C-effctor"/>
</dbReference>
<comment type="caution">
    <text evidence="8">The sequence shown here is derived from an EMBL/GenBank/DDBJ whole genome shotgun (WGS) entry which is preliminary data.</text>
</comment>
<dbReference type="InterPro" id="IPR058245">
    <property type="entry name" value="NreC/VraR/RcsB-like_REC"/>
</dbReference>
<keyword evidence="3" id="KW-0238">DNA-binding</keyword>
<evidence type="ECO:0000256" key="1">
    <source>
        <dbReference type="ARBA" id="ARBA00022553"/>
    </source>
</evidence>
<evidence type="ECO:0000256" key="4">
    <source>
        <dbReference type="ARBA" id="ARBA00023163"/>
    </source>
</evidence>
<evidence type="ECO:0000256" key="2">
    <source>
        <dbReference type="ARBA" id="ARBA00023015"/>
    </source>
</evidence>
<dbReference type="Proteomes" id="UP000655751">
    <property type="component" value="Unassembled WGS sequence"/>
</dbReference>
<dbReference type="SUPFAM" id="SSF46894">
    <property type="entry name" value="C-terminal effector domain of the bipartite response regulators"/>
    <property type="match status" value="1"/>
</dbReference>
<dbReference type="EMBL" id="JADMLG010000018">
    <property type="protein sequence ID" value="MBH0780890.1"/>
    <property type="molecule type" value="Genomic_DNA"/>
</dbReference>
<evidence type="ECO:0000256" key="3">
    <source>
        <dbReference type="ARBA" id="ARBA00023125"/>
    </source>
</evidence>
<reference evidence="8" key="1">
    <citation type="submission" date="2020-11" db="EMBL/GenBank/DDBJ databases">
        <title>Nocardia NEAU-351.nov., a novel actinomycete isolated from the cow dung.</title>
        <authorList>
            <person name="Zhang X."/>
        </authorList>
    </citation>
    <scope>NUCLEOTIDE SEQUENCE</scope>
    <source>
        <strain evidence="8">NEAU-351</strain>
    </source>
</reference>
<dbReference type="Pfam" id="PF00196">
    <property type="entry name" value="GerE"/>
    <property type="match status" value="1"/>
</dbReference>
<dbReference type="GO" id="GO:0003677">
    <property type="term" value="F:DNA binding"/>
    <property type="evidence" value="ECO:0007669"/>
    <property type="project" value="UniProtKB-KW"/>
</dbReference>
<dbReference type="PANTHER" id="PTHR43214">
    <property type="entry name" value="TWO-COMPONENT RESPONSE REGULATOR"/>
    <property type="match status" value="1"/>
</dbReference>
<accession>A0A931N3Q3</accession>
<gene>
    <name evidence="8" type="ORF">IT779_31935</name>
</gene>
<evidence type="ECO:0000313" key="9">
    <source>
        <dbReference type="Proteomes" id="UP000655751"/>
    </source>
</evidence>